<dbReference type="OrthoDB" id="427998at2759"/>
<protein>
    <submittedName>
        <fullName evidence="3">Uncharacterized protein</fullName>
    </submittedName>
</protein>
<dbReference type="PANTHER" id="PTHR33946:SF4">
    <property type="entry name" value="COAGULATION FACTOR XI"/>
    <property type="match status" value="1"/>
</dbReference>
<dbReference type="RefSeq" id="XP_067820452.1">
    <property type="nucleotide sequence ID" value="XM_067963370.1"/>
</dbReference>
<accession>A0A976FQA9</accession>
<dbReference type="GeneID" id="94349041"/>
<dbReference type="EMBL" id="SHOA02000001">
    <property type="protein sequence ID" value="TDH70953.1"/>
    <property type="molecule type" value="Genomic_DNA"/>
</dbReference>
<evidence type="ECO:0000313" key="4">
    <source>
        <dbReference type="Proteomes" id="UP000294530"/>
    </source>
</evidence>
<feature type="signal peptide" evidence="2">
    <location>
        <begin position="1"/>
        <end position="19"/>
    </location>
</feature>
<organism evidence="3 4">
    <name type="scientific">Bremia lactucae</name>
    <name type="common">Lettuce downy mildew</name>
    <dbReference type="NCBI Taxonomy" id="4779"/>
    <lineage>
        <taxon>Eukaryota</taxon>
        <taxon>Sar</taxon>
        <taxon>Stramenopiles</taxon>
        <taxon>Oomycota</taxon>
        <taxon>Peronosporomycetes</taxon>
        <taxon>Peronosporales</taxon>
        <taxon>Peronosporaceae</taxon>
        <taxon>Bremia</taxon>
    </lineage>
</organism>
<keyword evidence="2" id="KW-0732">Signal</keyword>
<feature type="compositionally biased region" description="Low complexity" evidence="1">
    <location>
        <begin position="42"/>
        <end position="52"/>
    </location>
</feature>
<feature type="chain" id="PRO_5037699077" evidence="2">
    <location>
        <begin position="20"/>
        <end position="534"/>
    </location>
</feature>
<feature type="compositionally biased region" description="Low complexity" evidence="1">
    <location>
        <begin position="59"/>
        <end position="92"/>
    </location>
</feature>
<dbReference type="KEGG" id="blac:94349041"/>
<evidence type="ECO:0000313" key="3">
    <source>
        <dbReference type="EMBL" id="TDH70953.1"/>
    </source>
</evidence>
<feature type="compositionally biased region" description="Polar residues" evidence="1">
    <location>
        <begin position="20"/>
        <end position="41"/>
    </location>
</feature>
<reference evidence="3 4" key="1">
    <citation type="journal article" date="2021" name="Genome Biol.">
        <title>AFLAP: assembly-free linkage analysis pipeline using k-mers from genome sequencing data.</title>
        <authorList>
            <person name="Fletcher K."/>
            <person name="Zhang L."/>
            <person name="Gil J."/>
            <person name="Han R."/>
            <person name="Cavanaugh K."/>
            <person name="Michelmore R."/>
        </authorList>
    </citation>
    <scope>NUCLEOTIDE SEQUENCE [LARGE SCALE GENOMIC DNA]</scope>
    <source>
        <strain evidence="3 4">SF5</strain>
    </source>
</reference>
<keyword evidence="4" id="KW-1185">Reference proteome</keyword>
<dbReference type="PANTHER" id="PTHR33946">
    <property type="match status" value="1"/>
</dbReference>
<name>A0A976FQA9_BRELC</name>
<proteinExistence type="predicted"/>
<gene>
    <name evidence="3" type="ORF">CCR75_005288</name>
</gene>
<comment type="caution">
    <text evidence="3">The sequence shown here is derived from an EMBL/GenBank/DDBJ whole genome shotgun (WGS) entry which is preliminary data.</text>
</comment>
<evidence type="ECO:0000256" key="1">
    <source>
        <dbReference type="SAM" id="MobiDB-lite"/>
    </source>
</evidence>
<evidence type="ECO:0000256" key="2">
    <source>
        <dbReference type="SAM" id="SignalP"/>
    </source>
</evidence>
<feature type="region of interest" description="Disordered" evidence="1">
    <location>
        <begin position="16"/>
        <end position="93"/>
    </location>
</feature>
<sequence length="534" mass="56236">MKSRIILAAATAFASIASAQEQTTQDSSSPAQVTSRSSEMTSSTAQLPSSSSENAGSMTDDTTLNENSNNSTSSTSNNMASSQTSNTMTSATPSAVEDVFKNLKTTKTPSDSYHMPAVRAVHARVQSDPPILVDGVFVSSFGNGDLELGYLSGMDTVNTASVEGCLMYVQAEGININVRAEEERCLRKSGMSVIVFYEVLIKQTNETLAQFQETWGLTPEYGPMLPMDSGRCTPLSGETDFPAGCLQFNGEKDQPNLGPFIGGGTKDDDVRAPYPDNYWFSFPGTCPLEAWGDKTDSCRKDSRKGLCDYGQGPNGVDCTFAYSVLGWVAIDDIVGITAIENPETGSTYANFTEWCMADSNNTEFAANAGTGEMEKGLPFWEDPLNSTANAARAQIVVATYESTLTSGSSQIQSSVIASFRPMPTPEQLATLNPPCYQSVEACGSGNGCKRVGYSQLCTPCTADEDCPTGGSGFVYPTLAKAFTTLSDSETTTTLGNSSGTNGGAGGNADSSDAVSLTCTIASIGFGLAITVFAM</sequence>
<dbReference type="AlphaFoldDB" id="A0A976FQA9"/>
<dbReference type="Proteomes" id="UP000294530">
    <property type="component" value="Unassembled WGS sequence"/>
</dbReference>